<organism evidence="2 3">
    <name type="scientific">Ophiobolus disseminans</name>
    <dbReference type="NCBI Taxonomy" id="1469910"/>
    <lineage>
        <taxon>Eukaryota</taxon>
        <taxon>Fungi</taxon>
        <taxon>Dikarya</taxon>
        <taxon>Ascomycota</taxon>
        <taxon>Pezizomycotina</taxon>
        <taxon>Dothideomycetes</taxon>
        <taxon>Pleosporomycetidae</taxon>
        <taxon>Pleosporales</taxon>
        <taxon>Pleosporineae</taxon>
        <taxon>Phaeosphaeriaceae</taxon>
        <taxon>Ophiobolus</taxon>
    </lineage>
</organism>
<proteinExistence type="predicted"/>
<keyword evidence="3" id="KW-1185">Reference proteome</keyword>
<evidence type="ECO:0008006" key="4">
    <source>
        <dbReference type="Google" id="ProtNLM"/>
    </source>
</evidence>
<feature type="region of interest" description="Disordered" evidence="1">
    <location>
        <begin position="574"/>
        <end position="609"/>
    </location>
</feature>
<protein>
    <recommendedName>
        <fullName evidence="4">Tachykinin family protein</fullName>
    </recommendedName>
</protein>
<accession>A0A6A7AIJ5</accession>
<dbReference type="Proteomes" id="UP000799424">
    <property type="component" value="Unassembled WGS sequence"/>
</dbReference>
<gene>
    <name evidence="2" type="ORF">CC86DRAFT_338152</name>
</gene>
<reference evidence="2" key="1">
    <citation type="journal article" date="2020" name="Stud. Mycol.">
        <title>101 Dothideomycetes genomes: a test case for predicting lifestyles and emergence of pathogens.</title>
        <authorList>
            <person name="Haridas S."/>
            <person name="Albert R."/>
            <person name="Binder M."/>
            <person name="Bloem J."/>
            <person name="Labutti K."/>
            <person name="Salamov A."/>
            <person name="Andreopoulos B."/>
            <person name="Baker S."/>
            <person name="Barry K."/>
            <person name="Bills G."/>
            <person name="Bluhm B."/>
            <person name="Cannon C."/>
            <person name="Castanera R."/>
            <person name="Culley D."/>
            <person name="Daum C."/>
            <person name="Ezra D."/>
            <person name="Gonzalez J."/>
            <person name="Henrissat B."/>
            <person name="Kuo A."/>
            <person name="Liang C."/>
            <person name="Lipzen A."/>
            <person name="Lutzoni F."/>
            <person name="Magnuson J."/>
            <person name="Mondo S."/>
            <person name="Nolan M."/>
            <person name="Ohm R."/>
            <person name="Pangilinan J."/>
            <person name="Park H.-J."/>
            <person name="Ramirez L."/>
            <person name="Alfaro M."/>
            <person name="Sun H."/>
            <person name="Tritt A."/>
            <person name="Yoshinaga Y."/>
            <person name="Zwiers L.-H."/>
            <person name="Turgeon B."/>
            <person name="Goodwin S."/>
            <person name="Spatafora J."/>
            <person name="Crous P."/>
            <person name="Grigoriev I."/>
        </authorList>
    </citation>
    <scope>NUCLEOTIDE SEQUENCE</scope>
    <source>
        <strain evidence="2">CBS 113818</strain>
    </source>
</reference>
<dbReference type="EMBL" id="MU006216">
    <property type="protein sequence ID" value="KAF2833046.1"/>
    <property type="molecule type" value="Genomic_DNA"/>
</dbReference>
<dbReference type="PANTHER" id="PTHR37540">
    <property type="entry name" value="TRANSCRIPTION FACTOR (ACR-2), PUTATIVE-RELATED-RELATED"/>
    <property type="match status" value="1"/>
</dbReference>
<evidence type="ECO:0000313" key="2">
    <source>
        <dbReference type="EMBL" id="KAF2833046.1"/>
    </source>
</evidence>
<feature type="compositionally biased region" description="Low complexity" evidence="1">
    <location>
        <begin position="576"/>
        <end position="592"/>
    </location>
</feature>
<feature type="region of interest" description="Disordered" evidence="1">
    <location>
        <begin position="105"/>
        <end position="127"/>
    </location>
</feature>
<dbReference type="AlphaFoldDB" id="A0A6A7AIJ5"/>
<evidence type="ECO:0000256" key="1">
    <source>
        <dbReference type="SAM" id="MobiDB-lite"/>
    </source>
</evidence>
<feature type="region of interest" description="Disordered" evidence="1">
    <location>
        <begin position="37"/>
        <end position="76"/>
    </location>
</feature>
<dbReference type="PANTHER" id="PTHR37540:SF5">
    <property type="entry name" value="TRANSCRIPTION FACTOR DOMAIN-CONTAINING PROTEIN"/>
    <property type="match status" value="1"/>
</dbReference>
<feature type="compositionally biased region" description="Low complexity" evidence="1">
    <location>
        <begin position="600"/>
        <end position="609"/>
    </location>
</feature>
<sequence length="729" mass="80019">MTAPPAARPLFSSSFDPYLPLASTYISSTPTFPSDSSFVWPSMLPHQAPEARPLRKKSKSPPTTANEEPASDGGLIFITGGTPADFKSKKNMTTVRKKAMDSFLKGDKTMSKKPRSPADGSIQSSVSNKSKANIVYDDVSTVLSTAPTTVSGGGECVERTKTSSPTRSFRINRHERDSSSAEGSVIRSSKTRDFILPSAPIVLPCRTTVPLPYDEHIPPLFVSIGKSLDPFRTMFQASHPGVSVEELKFHCSRYFGTRSLGRYWIPTALSYPHTFLGTLCLATTYHDVMHELPLESIQTVALRQEVIHLVGRNMLNPETSVSDHNIMAVIQLIISEVIGREESGLTWHESGIETMVKQRGGLNQLGVHGRLASSISWVSLAIAVLREEQPRSMYLDYCTANSKKHYQPTATIPESPIYCPRSTFKTIQRSSRCTPKAQELLGDIRMMIDIFLHETRQTRRNSQTLLNLYKKIISTSEYPSAPELGKSQVLTEHDWKYEAIRIASIIQATAIIRRLPLSEALSHAANPRTQSVTTNSTIATTSNETISLFEHLTSPSISIHSASSTIAPSYFPPTGARSSNSSINASRPSFSSTMSAPRPSMSSTHSAASSHDYFPAPTTPILNSTTTFLRDLRTAIEASNMSECWSDMAGVLLWVCLVVGAASKNSENKVLKKYFSALTMRAGIMLCFEHPEAINSTVLKMCEVVDALNVSAAEDRDDDGKGKGKKRRV</sequence>
<feature type="region of interest" description="Disordered" evidence="1">
    <location>
        <begin position="147"/>
        <end position="185"/>
    </location>
</feature>
<evidence type="ECO:0000313" key="3">
    <source>
        <dbReference type="Proteomes" id="UP000799424"/>
    </source>
</evidence>
<dbReference type="OrthoDB" id="4159781at2759"/>
<name>A0A6A7AIJ5_9PLEO</name>